<keyword evidence="2" id="KW-0732">Signal</keyword>
<evidence type="ECO:0000256" key="2">
    <source>
        <dbReference type="SAM" id="SignalP"/>
    </source>
</evidence>
<evidence type="ECO:0000313" key="3">
    <source>
        <dbReference type="EMBL" id="SBS25733.1"/>
    </source>
</evidence>
<keyword evidence="1 3" id="KW-0378">Hydrolase</keyword>
<gene>
    <name evidence="3" type="primary">plcN_1</name>
    <name evidence="3" type="ORF">MSP8886_00372</name>
</gene>
<feature type="signal peptide" evidence="2">
    <location>
        <begin position="1"/>
        <end position="27"/>
    </location>
</feature>
<proteinExistence type="predicted"/>
<dbReference type="EC" id="3.1.4.3" evidence="3"/>
<dbReference type="CDD" id="cd16013">
    <property type="entry name" value="AcpA"/>
    <property type="match status" value="1"/>
</dbReference>
<dbReference type="EMBL" id="FLOB01000001">
    <property type="protein sequence ID" value="SBS25733.1"/>
    <property type="molecule type" value="Genomic_DNA"/>
</dbReference>
<organism evidence="3 4">
    <name type="scientific">Marinomonas spartinae</name>
    <dbReference type="NCBI Taxonomy" id="1792290"/>
    <lineage>
        <taxon>Bacteria</taxon>
        <taxon>Pseudomonadati</taxon>
        <taxon>Pseudomonadota</taxon>
        <taxon>Gammaproteobacteria</taxon>
        <taxon>Oceanospirillales</taxon>
        <taxon>Oceanospirillaceae</taxon>
        <taxon>Marinomonas</taxon>
    </lineage>
</organism>
<dbReference type="GO" id="GO:0034480">
    <property type="term" value="F:phosphatidylcholine phospholipase C activity"/>
    <property type="evidence" value="ECO:0007669"/>
    <property type="project" value="UniProtKB-EC"/>
</dbReference>
<dbReference type="Proteomes" id="UP000092544">
    <property type="component" value="Unassembled WGS sequence"/>
</dbReference>
<dbReference type="Gene3D" id="3.40.720.10">
    <property type="entry name" value="Alkaline Phosphatase, subunit A"/>
    <property type="match status" value="1"/>
</dbReference>
<dbReference type="PANTHER" id="PTHR31956">
    <property type="entry name" value="NON-SPECIFIC PHOSPHOLIPASE C4-RELATED"/>
    <property type="match status" value="1"/>
</dbReference>
<keyword evidence="4" id="KW-1185">Reference proteome</keyword>
<dbReference type="RefSeq" id="WP_067012119.1">
    <property type="nucleotide sequence ID" value="NZ_FLOB01000001.1"/>
</dbReference>
<dbReference type="Pfam" id="PF04185">
    <property type="entry name" value="Phosphoesterase"/>
    <property type="match status" value="1"/>
</dbReference>
<dbReference type="AlphaFoldDB" id="A0A1A8T3T8"/>
<dbReference type="STRING" id="1792290.MSP8886_00372"/>
<dbReference type="InterPro" id="IPR017850">
    <property type="entry name" value="Alkaline_phosphatase_core_sf"/>
</dbReference>
<feature type="chain" id="PRO_5008378758" evidence="2">
    <location>
        <begin position="28"/>
        <end position="496"/>
    </location>
</feature>
<reference evidence="3 4" key="1">
    <citation type="submission" date="2016-06" db="EMBL/GenBank/DDBJ databases">
        <authorList>
            <person name="Kjaerup R.B."/>
            <person name="Dalgaard T.S."/>
            <person name="Juul-Madsen H.R."/>
        </authorList>
    </citation>
    <scope>NUCLEOTIDE SEQUENCE [LARGE SCALE GENOMIC DNA]</scope>
    <source>
        <strain evidence="3 4">CECT 8886</strain>
    </source>
</reference>
<dbReference type="InterPro" id="IPR007312">
    <property type="entry name" value="Phosphoesterase"/>
</dbReference>
<dbReference type="PANTHER" id="PTHR31956:SF1">
    <property type="entry name" value="NON-SPECIFIC PHOSPHOLIPASE C1"/>
    <property type="match status" value="1"/>
</dbReference>
<dbReference type="OrthoDB" id="9770871at2"/>
<evidence type="ECO:0000313" key="4">
    <source>
        <dbReference type="Proteomes" id="UP000092544"/>
    </source>
</evidence>
<accession>A0A1A8T3T8</accession>
<protein>
    <submittedName>
        <fullName evidence="3">Non-hemolytic phospholipase C</fullName>
        <ecNumber evidence="3">3.1.4.3</ecNumber>
    </submittedName>
</protein>
<name>A0A1A8T3T8_9GAMM</name>
<evidence type="ECO:0000256" key="1">
    <source>
        <dbReference type="ARBA" id="ARBA00022801"/>
    </source>
</evidence>
<sequence>MSLLKPSLLSACTALALPLCLSTVAHASSMSHHTKTPIKHVVVIFQENVSFDHYFGTYPHATNPKGEPAFHAKANTPAVNTLTEQLLKHNPNALNPFLLPRNQEPFDQDHGYEAEQDAYNGGLMNQFYEKTGDKYSKVGQRQVMGYYDGNSVTALWNYAQHFAMSDNSYGTIFGPSSPGALNLVAGRTGPVIEKTLPGVEGGNLVSDDNPRLDDCAYKDAADAKKFETNLTVVDPHKRVVLTGKNIGDLLNKKHVTWGWFEGGFDPTSYQNGFAVCGAKSTNEFGGVKGDYIPHHEPFQYFQSTANPHHLPPSSIAKVGKTDQANHQYSLKTFWKAADSGHLPAVAFLKAKGIEDGHAGYSNPLDEQRFLVNTINRLEKLPTWKDTLIVIAYDDSDGYYDHVMPPKNHFANVTGRHGYGPRLPLLVISPYAKQNFVDHSVTDQSSIMRFIEDNWRLGRAGHSMDAHSGTLDHMLHFGHGHRAHALMLNPKTGEVSS</sequence>